<dbReference type="InterPro" id="IPR049006">
    <property type="entry name" value="MsrA_helical"/>
</dbReference>
<feature type="domain" description="Selenoprotein methionine sulfoxide reductase A helical" evidence="6">
    <location>
        <begin position="223"/>
        <end position="263"/>
    </location>
</feature>
<feature type="domain" description="Peptide methionine sulphoxide reductase MsrA" evidence="5">
    <location>
        <begin position="72"/>
        <end position="213"/>
    </location>
</feature>
<dbReference type="AlphaFoldDB" id="A0A6P7GFM4"/>
<dbReference type="SUPFAM" id="SSF55068">
    <property type="entry name" value="Peptide methionine sulfoxide reductase"/>
    <property type="match status" value="1"/>
</dbReference>
<evidence type="ECO:0000313" key="7">
    <source>
        <dbReference type="RefSeq" id="XP_028143808.1"/>
    </source>
</evidence>
<protein>
    <recommendedName>
        <fullName evidence="2">peptide-methionine (S)-S-oxide reductase</fullName>
        <ecNumber evidence="2">1.8.4.11</ecNumber>
    </recommendedName>
    <alternativeName>
        <fullName evidence="4">Peptide-methionine (S)-S-oxide reductase</fullName>
    </alternativeName>
</protein>
<sequence length="276" mass="31463">MLKSIRRAVTLRISYNPVRVTLSFVTLHPSVTTRFYSQITRTTQRAGERRRLYHKETKMSNILHEVDTPFEKATFGMGCFWANDALYGAEPGVLRTRVGYAGGTTEQPTYRSIGDHTEVIEIDFDPKVVTYEDLLHLFWKHHEYGLTTKVKKQYASCILYHNDEQKQLAEKSRKEEAEKHNVPLITDIVAAGPFYPAEDYHQKYRLQKHSLLCNELSLTPALLQKSHAAARLNGYVAGVGTKDDLEKDLVKLGLSEKAAEIVRKQFIENQGGGLYC</sequence>
<evidence type="ECO:0000256" key="2">
    <source>
        <dbReference type="ARBA" id="ARBA00012502"/>
    </source>
</evidence>
<dbReference type="KEGG" id="dvv:114337540"/>
<dbReference type="GO" id="GO:0008113">
    <property type="term" value="F:peptide-methionine (S)-S-oxide reductase activity"/>
    <property type="evidence" value="ECO:0007669"/>
    <property type="project" value="UniProtKB-EC"/>
</dbReference>
<organism evidence="7">
    <name type="scientific">Diabrotica virgifera virgifera</name>
    <name type="common">western corn rootworm</name>
    <dbReference type="NCBI Taxonomy" id="50390"/>
    <lineage>
        <taxon>Eukaryota</taxon>
        <taxon>Metazoa</taxon>
        <taxon>Ecdysozoa</taxon>
        <taxon>Arthropoda</taxon>
        <taxon>Hexapoda</taxon>
        <taxon>Insecta</taxon>
        <taxon>Pterygota</taxon>
        <taxon>Neoptera</taxon>
        <taxon>Endopterygota</taxon>
        <taxon>Coleoptera</taxon>
        <taxon>Polyphaga</taxon>
        <taxon>Cucujiformia</taxon>
        <taxon>Chrysomeloidea</taxon>
        <taxon>Chrysomelidae</taxon>
        <taxon>Galerucinae</taxon>
        <taxon>Diabroticina</taxon>
        <taxon>Diabroticites</taxon>
        <taxon>Diabrotica</taxon>
    </lineage>
</organism>
<reference evidence="7" key="1">
    <citation type="submission" date="2025-08" db="UniProtKB">
        <authorList>
            <consortium name="RefSeq"/>
        </authorList>
    </citation>
    <scope>IDENTIFICATION</scope>
    <source>
        <tissue evidence="7">Whole insect</tissue>
    </source>
</reference>
<evidence type="ECO:0000256" key="4">
    <source>
        <dbReference type="ARBA" id="ARBA00030643"/>
    </source>
</evidence>
<dbReference type="HAMAP" id="MF_01401">
    <property type="entry name" value="MsrA"/>
    <property type="match status" value="1"/>
</dbReference>
<dbReference type="OrthoDB" id="77405at2759"/>
<name>A0A6P7GFM4_DIAVI</name>
<evidence type="ECO:0000259" key="5">
    <source>
        <dbReference type="Pfam" id="PF01625"/>
    </source>
</evidence>
<dbReference type="RefSeq" id="XP_028143808.1">
    <property type="nucleotide sequence ID" value="XM_028288007.1"/>
</dbReference>
<dbReference type="FunFam" id="3.30.1060.10:FF:000004">
    <property type="entry name" value="Peptide methionine sulfoxide reductase A5"/>
    <property type="match status" value="1"/>
</dbReference>
<dbReference type="FunCoup" id="A0A6P7GFM4">
    <property type="interactions" value="874"/>
</dbReference>
<dbReference type="NCBIfam" id="TIGR00401">
    <property type="entry name" value="msrA"/>
    <property type="match status" value="1"/>
</dbReference>
<dbReference type="Pfam" id="PF01625">
    <property type="entry name" value="PMSR"/>
    <property type="match status" value="1"/>
</dbReference>
<dbReference type="InterPro" id="IPR036509">
    <property type="entry name" value="Met_Sox_Rdtase_MsrA_sf"/>
</dbReference>
<evidence type="ECO:0000256" key="1">
    <source>
        <dbReference type="ARBA" id="ARBA00005591"/>
    </source>
</evidence>
<dbReference type="PANTHER" id="PTHR43774">
    <property type="entry name" value="PEPTIDE METHIONINE SULFOXIDE REDUCTASE"/>
    <property type="match status" value="1"/>
</dbReference>
<gene>
    <name evidence="7" type="primary">LOC114337540</name>
</gene>
<evidence type="ECO:0000256" key="3">
    <source>
        <dbReference type="ARBA" id="ARBA00023002"/>
    </source>
</evidence>
<dbReference type="Pfam" id="PF20939">
    <property type="entry name" value="MsrA_helical"/>
    <property type="match status" value="1"/>
</dbReference>
<proteinExistence type="inferred from homology"/>
<evidence type="ECO:0000259" key="6">
    <source>
        <dbReference type="Pfam" id="PF20939"/>
    </source>
</evidence>
<dbReference type="InParanoid" id="A0A6P7GFM4"/>
<keyword evidence="3" id="KW-0560">Oxidoreductase</keyword>
<dbReference type="EC" id="1.8.4.11" evidence="2"/>
<dbReference type="Gene3D" id="3.30.1060.10">
    <property type="entry name" value="Peptide methionine sulphoxide reductase MsrA"/>
    <property type="match status" value="1"/>
</dbReference>
<comment type="similarity">
    <text evidence="1">Belongs to the MsrA Met sulfoxide reductase family.</text>
</comment>
<accession>A0A6P7GFM4</accession>
<dbReference type="InterPro" id="IPR002569">
    <property type="entry name" value="Met_Sox_Rdtase_MsrA_dom"/>
</dbReference>
<dbReference type="PANTHER" id="PTHR43774:SF1">
    <property type="entry name" value="PEPTIDE METHIONINE SULFOXIDE REDUCTASE MSRA 2"/>
    <property type="match status" value="1"/>
</dbReference>